<evidence type="ECO:0000313" key="2">
    <source>
        <dbReference type="EMBL" id="EET62088.1"/>
    </source>
</evidence>
<gene>
    <name evidence="2" type="ORF">BRYFOR_05751</name>
</gene>
<organism evidence="2 3">
    <name type="scientific">Marvinbryantia formatexigens DSM 14469</name>
    <dbReference type="NCBI Taxonomy" id="478749"/>
    <lineage>
        <taxon>Bacteria</taxon>
        <taxon>Bacillati</taxon>
        <taxon>Bacillota</taxon>
        <taxon>Clostridia</taxon>
        <taxon>Lachnospirales</taxon>
        <taxon>Lachnospiraceae</taxon>
        <taxon>Marvinbryantia</taxon>
    </lineage>
</organism>
<evidence type="ECO:0000256" key="1">
    <source>
        <dbReference type="SAM" id="Coils"/>
    </source>
</evidence>
<dbReference type="Proteomes" id="UP000005561">
    <property type="component" value="Unassembled WGS sequence"/>
</dbReference>
<comment type="caution">
    <text evidence="2">The sequence shown here is derived from an EMBL/GenBank/DDBJ whole genome shotgun (WGS) entry which is preliminary data.</text>
</comment>
<sequence>MQLLVTAQLSHRENLWLSSLRTNLRAQDNTFKNLAQSYEAHSLSNKYKSAMDLIMRANWTNMKEGKQQMCDAIRELFAEEFEEYEQRMAQMEHSITEKDQLLAEQRAEITRLKKLLGQPVPVPFQ</sequence>
<dbReference type="eggNOG" id="ENOG502ZUCT">
    <property type="taxonomic scope" value="Bacteria"/>
</dbReference>
<dbReference type="EMBL" id="ACCL02000003">
    <property type="protein sequence ID" value="EET62088.1"/>
    <property type="molecule type" value="Genomic_DNA"/>
</dbReference>
<keyword evidence="3" id="KW-1185">Reference proteome</keyword>
<protein>
    <submittedName>
        <fullName evidence="2">Uncharacterized protein</fullName>
    </submittedName>
</protein>
<feature type="coiled-coil region" evidence="1">
    <location>
        <begin position="74"/>
        <end position="101"/>
    </location>
</feature>
<keyword evidence="1" id="KW-0175">Coiled coil</keyword>
<accession>C6LAV7</accession>
<proteinExistence type="predicted"/>
<evidence type="ECO:0000313" key="3">
    <source>
        <dbReference type="Proteomes" id="UP000005561"/>
    </source>
</evidence>
<reference evidence="2" key="1">
    <citation type="submission" date="2009-07" db="EMBL/GenBank/DDBJ databases">
        <authorList>
            <person name="Weinstock G."/>
            <person name="Sodergren E."/>
            <person name="Clifton S."/>
            <person name="Fulton L."/>
            <person name="Fulton B."/>
            <person name="Courtney L."/>
            <person name="Fronick C."/>
            <person name="Harrison M."/>
            <person name="Strong C."/>
            <person name="Farmer C."/>
            <person name="Delahaunty K."/>
            <person name="Markovic C."/>
            <person name="Hall O."/>
            <person name="Minx P."/>
            <person name="Tomlinson C."/>
            <person name="Mitreva M."/>
            <person name="Nelson J."/>
            <person name="Hou S."/>
            <person name="Wollam A."/>
            <person name="Pepin K.H."/>
            <person name="Johnson M."/>
            <person name="Bhonagiri V."/>
            <person name="Nash W.E."/>
            <person name="Warren W."/>
            <person name="Chinwalla A."/>
            <person name="Mardis E.R."/>
            <person name="Wilson R.K."/>
        </authorList>
    </citation>
    <scope>NUCLEOTIDE SEQUENCE [LARGE SCALE GENOMIC DNA]</scope>
    <source>
        <strain evidence="2">DSM 14469</strain>
    </source>
</reference>
<name>C6LAV7_9FIRM</name>
<dbReference type="AlphaFoldDB" id="C6LAV7"/>